<proteinExistence type="predicted"/>
<organism evidence="1 2">
    <name type="scientific">Scutellospora calospora</name>
    <dbReference type="NCBI Taxonomy" id="85575"/>
    <lineage>
        <taxon>Eukaryota</taxon>
        <taxon>Fungi</taxon>
        <taxon>Fungi incertae sedis</taxon>
        <taxon>Mucoromycota</taxon>
        <taxon>Glomeromycotina</taxon>
        <taxon>Glomeromycetes</taxon>
        <taxon>Diversisporales</taxon>
        <taxon>Gigasporaceae</taxon>
        <taxon>Scutellospora</taxon>
    </lineage>
</organism>
<feature type="non-terminal residue" evidence="1">
    <location>
        <position position="1"/>
    </location>
</feature>
<accession>A0ACA9MP34</accession>
<dbReference type="EMBL" id="CAJVPM010015010">
    <property type="protein sequence ID" value="CAG8604866.1"/>
    <property type="molecule type" value="Genomic_DNA"/>
</dbReference>
<dbReference type="Proteomes" id="UP000789860">
    <property type="component" value="Unassembled WGS sequence"/>
</dbReference>
<evidence type="ECO:0000313" key="2">
    <source>
        <dbReference type="Proteomes" id="UP000789860"/>
    </source>
</evidence>
<name>A0ACA9MP34_9GLOM</name>
<protein>
    <submittedName>
        <fullName evidence="1">10684_t:CDS:1</fullName>
    </submittedName>
</protein>
<sequence length="81" mass="8862">NTEYTATLNLRLKKSSFTNSALPRFTHNCVPNSSVALGFQPVSIETQSDQNGQGTFEQLQKCVDIYNNSGNGSTALEIYNS</sequence>
<gene>
    <name evidence="1" type="ORF">SCALOS_LOCUS7060</name>
</gene>
<evidence type="ECO:0000313" key="1">
    <source>
        <dbReference type="EMBL" id="CAG8604866.1"/>
    </source>
</evidence>
<comment type="caution">
    <text evidence="1">The sequence shown here is derived from an EMBL/GenBank/DDBJ whole genome shotgun (WGS) entry which is preliminary data.</text>
</comment>
<keyword evidence="2" id="KW-1185">Reference proteome</keyword>
<reference evidence="1" key="1">
    <citation type="submission" date="2021-06" db="EMBL/GenBank/DDBJ databases">
        <authorList>
            <person name="Kallberg Y."/>
            <person name="Tangrot J."/>
            <person name="Rosling A."/>
        </authorList>
    </citation>
    <scope>NUCLEOTIDE SEQUENCE</scope>
    <source>
        <strain evidence="1">AU212A</strain>
    </source>
</reference>